<sequence>MSEPTGDDVVVPEVAPTAASLVLVRAHLDRWNISYSASLSLDPRFKNIVHAVLGKPTPSTPCPLAVVHIKFALTDDLRDVASYEIEGERHIYKLKDHIQFDERILDRIRRRKIAMKQANLVDVSDEYTNARVAPPKYDDDAKPVSDDHKADDDKTKDDDDALGSMEDMDAVEARLRKLFREGDINNDGHLTYLEFRTILKKIQRNMRKEEVDLLFTQADVDGNCRIVYDEFISFAMDVLRRLSAGRKYQHRFEDLKDDYKALLSEELEPTVKALRQAFDAADYVPPNAMGRTRDFRLTYDLFFKCLSSPLANLSREEINMIMALSPMDDDGKFEYAGFEKVLYEAMYRVSQGQSLALATDIAAYLRGQFDHAHEIWASSLDEEAPAGRLPRRVLFESLHGLKRLMLNRIQCIVVIGLAAQDEVDGLVDYEAFATRAGPKIRELIHPNHVSRRLRMARTDEATIAAIFSGVDDQAGLESVLVRAFQREDSDHDGVLRLDEFRAAMEHTTLDLSSEQVVSMMAAADENGDGCVDYAEFVQFAVVNLVQLKKEARLLQISEEEEDDAEEDNDAKSDAK</sequence>
<feature type="domain" description="EF-hand" evidence="5">
    <location>
        <begin position="511"/>
        <end position="546"/>
    </location>
</feature>
<evidence type="ECO:0000313" key="7">
    <source>
        <dbReference type="Proteomes" id="UP000030762"/>
    </source>
</evidence>
<feature type="region of interest" description="Disordered" evidence="4">
    <location>
        <begin position="555"/>
        <end position="575"/>
    </location>
</feature>
<reference evidence="6 7" key="1">
    <citation type="submission" date="2012-04" db="EMBL/GenBank/DDBJ databases">
        <title>The Genome Sequence of Saprolegnia declina VS20.</title>
        <authorList>
            <consortium name="The Broad Institute Genome Sequencing Platform"/>
            <person name="Russ C."/>
            <person name="Nusbaum C."/>
            <person name="Tyler B."/>
            <person name="van West P."/>
            <person name="Dieguez-Uribeondo J."/>
            <person name="de Bruijn I."/>
            <person name="Tripathy S."/>
            <person name="Jiang R."/>
            <person name="Young S.K."/>
            <person name="Zeng Q."/>
            <person name="Gargeya S."/>
            <person name="Fitzgerald M."/>
            <person name="Haas B."/>
            <person name="Abouelleil A."/>
            <person name="Alvarado L."/>
            <person name="Arachchi H.M."/>
            <person name="Berlin A."/>
            <person name="Chapman S.B."/>
            <person name="Goldberg J."/>
            <person name="Griggs A."/>
            <person name="Gujja S."/>
            <person name="Hansen M."/>
            <person name="Howarth C."/>
            <person name="Imamovic A."/>
            <person name="Larimer J."/>
            <person name="McCowen C."/>
            <person name="Montmayeur A."/>
            <person name="Murphy C."/>
            <person name="Neiman D."/>
            <person name="Pearson M."/>
            <person name="Priest M."/>
            <person name="Roberts A."/>
            <person name="Saif S."/>
            <person name="Shea T."/>
            <person name="Sisk P."/>
            <person name="Sykes S."/>
            <person name="Wortman J."/>
            <person name="Nusbaum C."/>
            <person name="Birren B."/>
        </authorList>
    </citation>
    <scope>NUCLEOTIDE SEQUENCE [LARGE SCALE GENOMIC DNA]</scope>
    <source>
        <strain evidence="6 7">VS20</strain>
    </source>
</reference>
<feature type="compositionally biased region" description="Basic and acidic residues" evidence="4">
    <location>
        <begin position="136"/>
        <end position="157"/>
    </location>
</feature>
<keyword evidence="3" id="KW-0106">Calcium</keyword>
<feature type="region of interest" description="Disordered" evidence="4">
    <location>
        <begin position="131"/>
        <end position="163"/>
    </location>
</feature>
<dbReference type="VEuPathDB" id="FungiDB:SDRG_04183"/>
<dbReference type="RefSeq" id="XP_008608067.1">
    <property type="nucleotide sequence ID" value="XM_008609845.1"/>
</dbReference>
<dbReference type="OrthoDB" id="26525at2759"/>
<feature type="domain" description="EF-hand" evidence="5">
    <location>
        <begin position="475"/>
        <end position="510"/>
    </location>
</feature>
<dbReference type="GO" id="GO:0016460">
    <property type="term" value="C:myosin II complex"/>
    <property type="evidence" value="ECO:0007669"/>
    <property type="project" value="TreeGrafter"/>
</dbReference>
<evidence type="ECO:0000313" key="6">
    <source>
        <dbReference type="EMBL" id="EQC38475.1"/>
    </source>
</evidence>
<evidence type="ECO:0000256" key="4">
    <source>
        <dbReference type="SAM" id="MobiDB-lite"/>
    </source>
</evidence>
<evidence type="ECO:0000256" key="1">
    <source>
        <dbReference type="ARBA" id="ARBA00020786"/>
    </source>
</evidence>
<protein>
    <recommendedName>
        <fullName evidence="1">Calmodulin</fullName>
    </recommendedName>
</protein>
<dbReference type="Gene3D" id="1.10.238.10">
    <property type="entry name" value="EF-hand"/>
    <property type="match status" value="2"/>
</dbReference>
<dbReference type="CDD" id="cd00051">
    <property type="entry name" value="EFh"/>
    <property type="match status" value="2"/>
</dbReference>
<organism evidence="6 7">
    <name type="scientific">Saprolegnia diclina (strain VS20)</name>
    <dbReference type="NCBI Taxonomy" id="1156394"/>
    <lineage>
        <taxon>Eukaryota</taxon>
        <taxon>Sar</taxon>
        <taxon>Stramenopiles</taxon>
        <taxon>Oomycota</taxon>
        <taxon>Saprolegniomycetes</taxon>
        <taxon>Saprolegniales</taxon>
        <taxon>Saprolegniaceae</taxon>
        <taxon>Saprolegnia</taxon>
    </lineage>
</organism>
<dbReference type="Pfam" id="PF13499">
    <property type="entry name" value="EF-hand_7"/>
    <property type="match status" value="2"/>
</dbReference>
<keyword evidence="2" id="KW-0677">Repeat</keyword>
<dbReference type="PROSITE" id="PS00018">
    <property type="entry name" value="EF_HAND_1"/>
    <property type="match status" value="2"/>
</dbReference>
<proteinExistence type="predicted"/>
<dbReference type="Proteomes" id="UP000030762">
    <property type="component" value="Unassembled WGS sequence"/>
</dbReference>
<name>T0QWV0_SAPDV</name>
<gene>
    <name evidence="6" type="ORF">SDRG_04183</name>
</gene>
<evidence type="ECO:0000259" key="5">
    <source>
        <dbReference type="PROSITE" id="PS50222"/>
    </source>
</evidence>
<dbReference type="InParanoid" id="T0QWV0"/>
<feature type="domain" description="EF-hand" evidence="5">
    <location>
        <begin position="206"/>
        <end position="241"/>
    </location>
</feature>
<accession>T0QWV0</accession>
<dbReference type="PROSITE" id="PS50222">
    <property type="entry name" value="EF_HAND_2"/>
    <property type="match status" value="4"/>
</dbReference>
<feature type="compositionally biased region" description="Acidic residues" evidence="4">
    <location>
        <begin position="557"/>
        <end position="568"/>
    </location>
</feature>
<dbReference type="SUPFAM" id="SSF47473">
    <property type="entry name" value="EF-hand"/>
    <property type="match status" value="1"/>
</dbReference>
<keyword evidence="7" id="KW-1185">Reference proteome</keyword>
<dbReference type="InterPro" id="IPR018247">
    <property type="entry name" value="EF_Hand_1_Ca_BS"/>
</dbReference>
<dbReference type="PANTHER" id="PTHR23048:SF0">
    <property type="entry name" value="CALMODULIN LIKE 3"/>
    <property type="match status" value="1"/>
</dbReference>
<dbReference type="EMBL" id="JH767141">
    <property type="protein sequence ID" value="EQC38475.1"/>
    <property type="molecule type" value="Genomic_DNA"/>
</dbReference>
<dbReference type="eggNOG" id="ENOG502S9DR">
    <property type="taxonomic scope" value="Eukaryota"/>
</dbReference>
<dbReference type="SMART" id="SM00054">
    <property type="entry name" value="EFh"/>
    <property type="match status" value="4"/>
</dbReference>
<dbReference type="OMA" id="EINMIMA"/>
<dbReference type="InterPro" id="IPR011992">
    <property type="entry name" value="EF-hand-dom_pair"/>
</dbReference>
<dbReference type="GO" id="GO:0005509">
    <property type="term" value="F:calcium ion binding"/>
    <property type="evidence" value="ECO:0007669"/>
    <property type="project" value="InterPro"/>
</dbReference>
<evidence type="ECO:0000256" key="2">
    <source>
        <dbReference type="ARBA" id="ARBA00022737"/>
    </source>
</evidence>
<dbReference type="PANTHER" id="PTHR23048">
    <property type="entry name" value="MYOSIN LIGHT CHAIN 1, 3"/>
    <property type="match status" value="1"/>
</dbReference>
<dbReference type="AlphaFoldDB" id="T0QWV0"/>
<dbReference type="GeneID" id="19944910"/>
<evidence type="ECO:0000256" key="3">
    <source>
        <dbReference type="ARBA" id="ARBA00022837"/>
    </source>
</evidence>
<dbReference type="InterPro" id="IPR002048">
    <property type="entry name" value="EF_hand_dom"/>
</dbReference>
<dbReference type="InterPro" id="IPR050230">
    <property type="entry name" value="CALM/Myosin/TropC-like"/>
</dbReference>
<feature type="domain" description="EF-hand" evidence="5">
    <location>
        <begin position="170"/>
        <end position="205"/>
    </location>
</feature>
<dbReference type="STRING" id="1156394.T0QWV0"/>